<dbReference type="KEGG" id="bvi:Bcep1808_6945"/>
<feature type="transmembrane region" description="Helical" evidence="3">
    <location>
        <begin position="377"/>
        <end position="399"/>
    </location>
</feature>
<dbReference type="Pfam" id="PF01564">
    <property type="entry name" value="Spermine_synth"/>
    <property type="match status" value="1"/>
</dbReference>
<keyword evidence="3" id="KW-0472">Membrane</keyword>
<feature type="transmembrane region" description="Helical" evidence="3">
    <location>
        <begin position="196"/>
        <end position="215"/>
    </location>
</feature>
<accession>A4JU79</accession>
<feature type="region of interest" description="Disordered" evidence="2">
    <location>
        <begin position="797"/>
        <end position="826"/>
    </location>
</feature>
<dbReference type="Proteomes" id="UP000002287">
    <property type="component" value="Plasmid pBVIE01"/>
</dbReference>
<keyword evidence="3" id="KW-1133">Transmembrane helix</keyword>
<evidence type="ECO:0000256" key="2">
    <source>
        <dbReference type="SAM" id="MobiDB-lite"/>
    </source>
</evidence>
<feature type="transmembrane region" description="Helical" evidence="3">
    <location>
        <begin position="147"/>
        <end position="170"/>
    </location>
</feature>
<evidence type="ECO:0000256" key="1">
    <source>
        <dbReference type="ARBA" id="ARBA00023066"/>
    </source>
</evidence>
<dbReference type="InterPro" id="IPR001045">
    <property type="entry name" value="Spermi_synthase"/>
</dbReference>
<dbReference type="PANTHER" id="PTHR11558:SF11">
    <property type="entry name" value="SPERMIDINE SYNTHASE"/>
    <property type="match status" value="1"/>
</dbReference>
<dbReference type="GO" id="GO:0008295">
    <property type="term" value="P:spermidine biosynthetic process"/>
    <property type="evidence" value="ECO:0007669"/>
    <property type="project" value="UniProtKB-KW"/>
</dbReference>
<dbReference type="SUPFAM" id="SSF53335">
    <property type="entry name" value="S-adenosyl-L-methionine-dependent methyltransferases"/>
    <property type="match status" value="1"/>
</dbReference>
<protein>
    <recommendedName>
        <fullName evidence="6">Spermidine synthase</fullName>
    </recommendedName>
</protein>
<feature type="compositionally biased region" description="Polar residues" evidence="2">
    <location>
        <begin position="810"/>
        <end position="826"/>
    </location>
</feature>
<evidence type="ECO:0008006" key="6">
    <source>
        <dbReference type="Google" id="ProtNLM"/>
    </source>
</evidence>
<dbReference type="Gene3D" id="3.40.50.150">
    <property type="entry name" value="Vaccinia Virus protein VP39"/>
    <property type="match status" value="1"/>
</dbReference>
<feature type="transmembrane region" description="Helical" evidence="3">
    <location>
        <begin position="230"/>
        <end position="250"/>
    </location>
</feature>
<feature type="transmembrane region" description="Helical" evidence="3">
    <location>
        <begin position="352"/>
        <end position="370"/>
    </location>
</feature>
<dbReference type="InterPro" id="IPR029063">
    <property type="entry name" value="SAM-dependent_MTases_sf"/>
</dbReference>
<dbReference type="GO" id="GO:0005829">
    <property type="term" value="C:cytosol"/>
    <property type="evidence" value="ECO:0007669"/>
    <property type="project" value="TreeGrafter"/>
</dbReference>
<dbReference type="EMBL" id="CP000617">
    <property type="protein sequence ID" value="ABO59832.1"/>
    <property type="molecule type" value="Genomic_DNA"/>
</dbReference>
<reference evidence="4 5" key="1">
    <citation type="submission" date="2007-03" db="EMBL/GenBank/DDBJ databases">
        <title>Complete sequence of plasmid pBVIE01 of Burkholderia vietnamiensis G4.</title>
        <authorList>
            <consortium name="US DOE Joint Genome Institute"/>
            <person name="Copeland A."/>
            <person name="Lucas S."/>
            <person name="Lapidus A."/>
            <person name="Barry K."/>
            <person name="Detter J.C."/>
            <person name="Glavina del Rio T."/>
            <person name="Hammon N."/>
            <person name="Israni S."/>
            <person name="Dalin E."/>
            <person name="Tice H."/>
            <person name="Pitluck S."/>
            <person name="Chain P."/>
            <person name="Malfatti S."/>
            <person name="Shin M."/>
            <person name="Vergez L."/>
            <person name="Schmutz J."/>
            <person name="Larimer F."/>
            <person name="Land M."/>
            <person name="Hauser L."/>
            <person name="Kyrpides N."/>
            <person name="Tiedje J."/>
            <person name="Richardson P."/>
        </authorList>
    </citation>
    <scope>NUCLEOTIDE SEQUENCE [LARGE SCALE GENOMIC DNA]</scope>
    <source>
        <strain evidence="5">G4 / LMG 22486</strain>
        <plasmid evidence="4 5">pBVIE01</plasmid>
    </source>
</reference>
<name>A4JU79_BURVG</name>
<feature type="transmembrane region" description="Helical" evidence="3">
    <location>
        <begin position="30"/>
        <end position="51"/>
    </location>
</feature>
<feature type="transmembrane region" description="Helical" evidence="3">
    <location>
        <begin position="326"/>
        <end position="346"/>
    </location>
</feature>
<evidence type="ECO:0000313" key="5">
    <source>
        <dbReference type="Proteomes" id="UP000002287"/>
    </source>
</evidence>
<feature type="transmembrane region" description="Helical" evidence="3">
    <location>
        <begin position="89"/>
        <end position="110"/>
    </location>
</feature>
<evidence type="ECO:0000313" key="4">
    <source>
        <dbReference type="EMBL" id="ABO59832.1"/>
    </source>
</evidence>
<keyword evidence="4" id="KW-0614">Plasmid</keyword>
<feature type="transmembrane region" description="Helical" evidence="3">
    <location>
        <begin position="122"/>
        <end position="141"/>
    </location>
</feature>
<evidence type="ECO:0000256" key="3">
    <source>
        <dbReference type="SAM" id="Phobius"/>
    </source>
</evidence>
<dbReference type="AlphaFoldDB" id="A4JU79"/>
<dbReference type="PANTHER" id="PTHR11558">
    <property type="entry name" value="SPERMIDINE/SPERMINE SYNTHASE"/>
    <property type="match status" value="1"/>
</dbReference>
<feature type="transmembrane region" description="Helical" evidence="3">
    <location>
        <begin position="58"/>
        <end position="77"/>
    </location>
</feature>
<sequence length="826" mass="89310">MLYLAIFSGLVNLAAQSVFMRVVSAANGDYYLTYFLTTLSFIVFSSVGNLLGYRLRKWLPAIELGAGAYALAIFGLIRGGMLASFGLPTVAVVLVLMPPAFALGTHIPLYAHFVRQRIGLTYGLYHLGAALGVLAIEWFVLPYVPLSAALGILGVSQVGLGLVVGSVFYVRKFVQGIETMVPAVAWHTWARRNQHALIAVFVASLASYLAIGWGLKNLENLLLPTRMHNGVYNGVVLLMLAAGGLGSLLMSRMPLAVLAPVAGIGGLAGMAFYSALPDLLRNANFLSIEVSVFTLALLFSVPVFLSAVVFNRVADGMSGERDLNTGRLMFVAAVGNLAGGFAVILAGPVILTVWPALVAGALLAFVLVAWSGFRDSAVVALGSFVLAAISLGGMTKLTFDPVQTVFNLRSPQLHFEGSEFTSNLGSTAGYVYGRQIGGPADSLSDLMVYFVDGHDSHNILSDMETAVGLLPSQFISRPFKKSMVIGIGSGQTSYGVSTISERTDIVEISPAVIEALPMFSAYNHEVWKHAGTEIHKDDGLNFARHCSAGTYDYIFNTSTYPMMFNAYKLYTNEFVAAAKRCLRPDGILQVYFDDNAGNTVEQVRAILAPLAKHFKYIGITPNPYPNVFASDHPLVQKNVIDLTAIVRSDRDRQILRKMPEVLQAIGCSGWYAPEPLMPTRSTPLSTLDEPFIERTSMFQRLNILTHQSHPQQSEVYRLMQSHNPRYTSAACQGPQDQTHAGGRLEAALHVRVHTPNDVYEAAAEELAQRVNLIQDVRVTAEGVKVVDEQPRAVSAAAQTVDQLSRHDSSSIEVHSGSSDQAGSSVR</sequence>
<organism evidence="4 5">
    <name type="scientific">Burkholderia vietnamiensis (strain G4 / LMG 22486)</name>
    <name type="common">Burkholderia cepacia (strain R1808)</name>
    <dbReference type="NCBI Taxonomy" id="269482"/>
    <lineage>
        <taxon>Bacteria</taxon>
        <taxon>Pseudomonadati</taxon>
        <taxon>Pseudomonadota</taxon>
        <taxon>Betaproteobacteria</taxon>
        <taxon>Burkholderiales</taxon>
        <taxon>Burkholderiaceae</taxon>
        <taxon>Burkholderia</taxon>
        <taxon>Burkholderia cepacia complex</taxon>
    </lineage>
</organism>
<geneLocation type="plasmid" evidence="4 5">
    <name>pBVIE01</name>
</geneLocation>
<feature type="transmembrane region" description="Helical" evidence="3">
    <location>
        <begin position="288"/>
        <end position="314"/>
    </location>
</feature>
<keyword evidence="3" id="KW-0812">Transmembrane</keyword>
<keyword evidence="1" id="KW-0745">Spermidine biosynthesis</keyword>
<proteinExistence type="predicted"/>
<feature type="transmembrane region" description="Helical" evidence="3">
    <location>
        <begin position="257"/>
        <end position="276"/>
    </location>
</feature>
<gene>
    <name evidence="4" type="ordered locus">Bcep1808_6945</name>
</gene>
<dbReference type="GO" id="GO:0004766">
    <property type="term" value="F:spermidine synthase activity"/>
    <property type="evidence" value="ECO:0007669"/>
    <property type="project" value="TreeGrafter"/>
</dbReference>
<dbReference type="HOGENOM" id="CLU_375396_0_0_4"/>